<dbReference type="AlphaFoldDB" id="A0A918EQ71"/>
<dbReference type="EMBL" id="BMQK01000004">
    <property type="protein sequence ID" value="GGQ53844.1"/>
    <property type="molecule type" value="Genomic_DNA"/>
</dbReference>
<accession>A0A918EQ71</accession>
<dbReference type="Proteomes" id="UP000620156">
    <property type="component" value="Unassembled WGS sequence"/>
</dbReference>
<dbReference type="Gene3D" id="3.30.450.40">
    <property type="match status" value="1"/>
</dbReference>
<dbReference type="InterPro" id="IPR003018">
    <property type="entry name" value="GAF"/>
</dbReference>
<sequence length="266" mass="28298">MGAPPGTPRNPREPPEPEMDDNNRAMRLWRLLLTEAAQQDGSAFTVGLACHVAAQMLPADSVVVTLINAAEIREVAFATDDLGHRLEDAQLIAGEGPCTDAFGQNRQVMVPDLAQERDRWPAYLTLAAPLDARATLSCPLGIGPARIGCVSYYRHEPGPFSDGDRGNAAAYTQLFTLAALCEHGTVLLHRSLPTTTPPASPRPHGFPVLVHQAIGALSARLDTDIATASACLRAYAYAHDAPLLHVAEQVLAGTITPEADIGDDTT</sequence>
<evidence type="ECO:0000256" key="1">
    <source>
        <dbReference type="SAM" id="MobiDB-lite"/>
    </source>
</evidence>
<reference evidence="3" key="1">
    <citation type="journal article" date="2014" name="Int. J. Syst. Evol. Microbiol.">
        <title>Complete genome sequence of Corynebacterium casei LMG S-19264T (=DSM 44701T), isolated from a smear-ripened cheese.</title>
        <authorList>
            <consortium name="US DOE Joint Genome Institute (JGI-PGF)"/>
            <person name="Walter F."/>
            <person name="Albersmeier A."/>
            <person name="Kalinowski J."/>
            <person name="Ruckert C."/>
        </authorList>
    </citation>
    <scope>NUCLEOTIDE SEQUENCE</scope>
    <source>
        <strain evidence="3">JCM 3131</strain>
    </source>
</reference>
<dbReference type="SUPFAM" id="SSF55781">
    <property type="entry name" value="GAF domain-like"/>
    <property type="match status" value="1"/>
</dbReference>
<gene>
    <name evidence="3" type="ORF">GCM10010145_24040</name>
</gene>
<protein>
    <submittedName>
        <fullName evidence="3">GAF domain-containing protein</fullName>
    </submittedName>
</protein>
<keyword evidence="4" id="KW-1185">Reference proteome</keyword>
<reference evidence="3" key="2">
    <citation type="submission" date="2020-09" db="EMBL/GenBank/DDBJ databases">
        <authorList>
            <person name="Sun Q."/>
            <person name="Ohkuma M."/>
        </authorList>
    </citation>
    <scope>NUCLEOTIDE SEQUENCE</scope>
    <source>
        <strain evidence="3">JCM 3131</strain>
    </source>
</reference>
<evidence type="ECO:0000313" key="4">
    <source>
        <dbReference type="Proteomes" id="UP000620156"/>
    </source>
</evidence>
<proteinExistence type="predicted"/>
<organism evidence="3 4">
    <name type="scientific">Streptomyces ruber</name>
    <dbReference type="NCBI Taxonomy" id="83378"/>
    <lineage>
        <taxon>Bacteria</taxon>
        <taxon>Bacillati</taxon>
        <taxon>Actinomycetota</taxon>
        <taxon>Actinomycetes</taxon>
        <taxon>Kitasatosporales</taxon>
        <taxon>Streptomycetaceae</taxon>
        <taxon>Streptomyces</taxon>
    </lineage>
</organism>
<comment type="caution">
    <text evidence="3">The sequence shown here is derived from an EMBL/GenBank/DDBJ whole genome shotgun (WGS) entry which is preliminary data.</text>
</comment>
<feature type="region of interest" description="Disordered" evidence="1">
    <location>
        <begin position="1"/>
        <end position="21"/>
    </location>
</feature>
<dbReference type="InterPro" id="IPR029016">
    <property type="entry name" value="GAF-like_dom_sf"/>
</dbReference>
<name>A0A918EQ71_9ACTN</name>
<evidence type="ECO:0000313" key="3">
    <source>
        <dbReference type="EMBL" id="GGQ53844.1"/>
    </source>
</evidence>
<feature type="domain" description="GAF" evidence="2">
    <location>
        <begin position="48"/>
        <end position="165"/>
    </location>
</feature>
<dbReference type="Pfam" id="PF13185">
    <property type="entry name" value="GAF_2"/>
    <property type="match status" value="1"/>
</dbReference>
<evidence type="ECO:0000259" key="2">
    <source>
        <dbReference type="Pfam" id="PF13185"/>
    </source>
</evidence>